<evidence type="ECO:0000256" key="4">
    <source>
        <dbReference type="ARBA" id="ARBA00011738"/>
    </source>
</evidence>
<dbReference type="InterPro" id="IPR005475">
    <property type="entry name" value="Transketolase-like_Pyr-bd"/>
</dbReference>
<accession>A0ABU4VQJ2</accession>
<dbReference type="PANTHER" id="PTHR43522:SF2">
    <property type="entry name" value="TRANSKETOLASE 1-RELATED"/>
    <property type="match status" value="1"/>
</dbReference>
<dbReference type="Gene3D" id="3.40.50.970">
    <property type="match status" value="2"/>
</dbReference>
<comment type="cofactor">
    <cofactor evidence="1">
        <name>Mg(2+)</name>
        <dbReference type="ChEBI" id="CHEBI:18420"/>
    </cofactor>
</comment>
<dbReference type="Proteomes" id="UP001277761">
    <property type="component" value="Unassembled WGS sequence"/>
</dbReference>
<dbReference type="PROSITE" id="PS00802">
    <property type="entry name" value="TRANSKETOLASE_2"/>
    <property type="match status" value="1"/>
</dbReference>
<evidence type="ECO:0000256" key="2">
    <source>
        <dbReference type="ARBA" id="ARBA00001964"/>
    </source>
</evidence>
<protein>
    <recommendedName>
        <fullName evidence="5 11">Transketolase</fullName>
        <ecNumber evidence="5 11">2.2.1.1</ecNumber>
    </recommendedName>
</protein>
<dbReference type="Gene3D" id="3.40.50.920">
    <property type="match status" value="1"/>
</dbReference>
<evidence type="ECO:0000256" key="3">
    <source>
        <dbReference type="ARBA" id="ARBA00007131"/>
    </source>
</evidence>
<dbReference type="SUPFAM" id="SSF52518">
    <property type="entry name" value="Thiamin diphosphate-binding fold (THDP-binding)"/>
    <property type="match status" value="2"/>
</dbReference>
<evidence type="ECO:0000256" key="6">
    <source>
        <dbReference type="ARBA" id="ARBA00022679"/>
    </source>
</evidence>
<dbReference type="InterPro" id="IPR055152">
    <property type="entry name" value="Transketolase-like_C_2"/>
</dbReference>
<feature type="compositionally biased region" description="Basic and acidic residues" evidence="12">
    <location>
        <begin position="103"/>
        <end position="118"/>
    </location>
</feature>
<evidence type="ECO:0000256" key="7">
    <source>
        <dbReference type="ARBA" id="ARBA00022723"/>
    </source>
</evidence>
<organism evidence="14 15">
    <name type="scientific">Patulibacter brassicae</name>
    <dbReference type="NCBI Taxonomy" id="1705717"/>
    <lineage>
        <taxon>Bacteria</taxon>
        <taxon>Bacillati</taxon>
        <taxon>Actinomycetota</taxon>
        <taxon>Thermoleophilia</taxon>
        <taxon>Solirubrobacterales</taxon>
        <taxon>Patulibacteraceae</taxon>
        <taxon>Patulibacter</taxon>
    </lineage>
</organism>
<comment type="similarity">
    <text evidence="3">Belongs to the transketolase family.</text>
</comment>
<keyword evidence="9" id="KW-0786">Thiamine pyrophosphate</keyword>
<feature type="domain" description="Transketolase-like pyrimidine-binding" evidence="13">
    <location>
        <begin position="370"/>
        <end position="542"/>
    </location>
</feature>
<dbReference type="InterPro" id="IPR009014">
    <property type="entry name" value="Transketo_C/PFOR_II"/>
</dbReference>
<sequence>MSTEQATANDSINAIRTLSIDAIEAANSGHPGLPLAFAPVAYLLYAERMKHDPADPLWPDRDRFVLSAGHGSMLQYAVLHLAGYDLSLDDLKAFRQWGSKTPGHPEREFHVPVGDDGKPQPGATPLPLTPGVEVTTGPLGQGISNAVGIAAAERYLRETFGREVQDHRTYVIASDGDLMEGVSAEASSFAGHVGLGRLIVLYDDNSISLDGPTSLSFDEDVEARYQAYGWQTLRVDDANDLDALRAALDAAEAEESRPTLIHVRSIIGWPSPNKQGTHKAHGSPLGAEEARLTKEALGVDPDATFSVPAGVYDQFRAGNRGPAERAAWKERFAAWREADADRARAWDAAWAGKPLPGLQDALRAVPAEKEATRVSGKRAMAAFAPFVPTLVGGAADLASSTNTVLPDAGDYTRDAVGQNVHFGVREHGMGAIVNGLAAHGGIVRPYGSTFLQFVDYMRGAVRLSALQNLPVAWVYTHDSVALGEDGPTHQPVEHLASLRAIPNLVVLRPGDSVETQAAWAAILEDVDGPAVLAFSRQGIAPLPRDGGDDAAWEGVRRGGYVVKEPAEDPAVVLVGTGAEVGVAVDAAALLGEQGIAARVVSLPSWELFDAQDDEYRESVLPVGLPSVSVEAAVTFGWERYVDVAVGIDRFGASAPGTELLERFGITPSAVAGRAQELLGA</sequence>
<gene>
    <name evidence="14" type="primary">tkt</name>
    <name evidence="14" type="ORF">SK069_20110</name>
</gene>
<comment type="subunit">
    <text evidence="4">Homodimer.</text>
</comment>
<evidence type="ECO:0000256" key="8">
    <source>
        <dbReference type="ARBA" id="ARBA00022842"/>
    </source>
</evidence>
<name>A0ABU4VQJ2_9ACTN</name>
<evidence type="ECO:0000259" key="13">
    <source>
        <dbReference type="SMART" id="SM00861"/>
    </source>
</evidence>
<dbReference type="EMBL" id="JAXAVX010000027">
    <property type="protein sequence ID" value="MDX8153914.1"/>
    <property type="molecule type" value="Genomic_DNA"/>
</dbReference>
<keyword evidence="8" id="KW-0460">Magnesium</keyword>
<keyword evidence="6 14" id="KW-0808">Transferase</keyword>
<comment type="catalytic activity">
    <reaction evidence="10">
        <text>D-sedoheptulose 7-phosphate + D-glyceraldehyde 3-phosphate = aldehydo-D-ribose 5-phosphate + D-xylulose 5-phosphate</text>
        <dbReference type="Rhea" id="RHEA:10508"/>
        <dbReference type="ChEBI" id="CHEBI:57483"/>
        <dbReference type="ChEBI" id="CHEBI:57737"/>
        <dbReference type="ChEBI" id="CHEBI:58273"/>
        <dbReference type="ChEBI" id="CHEBI:59776"/>
        <dbReference type="EC" id="2.2.1.1"/>
    </reaction>
</comment>
<keyword evidence="7" id="KW-0479">Metal-binding</keyword>
<dbReference type="SUPFAM" id="SSF52922">
    <property type="entry name" value="TK C-terminal domain-like"/>
    <property type="match status" value="1"/>
</dbReference>
<dbReference type="NCBIfam" id="TIGR00232">
    <property type="entry name" value="tktlase_bact"/>
    <property type="match status" value="1"/>
</dbReference>
<dbReference type="Pfam" id="PF02779">
    <property type="entry name" value="Transket_pyr"/>
    <property type="match status" value="1"/>
</dbReference>
<dbReference type="CDD" id="cd02012">
    <property type="entry name" value="TPP_TK"/>
    <property type="match status" value="1"/>
</dbReference>
<dbReference type="InterPro" id="IPR020826">
    <property type="entry name" value="Transketolase_BS"/>
</dbReference>
<dbReference type="InterPro" id="IPR005478">
    <property type="entry name" value="Transketolase_bac-like"/>
</dbReference>
<dbReference type="InterPro" id="IPR005474">
    <property type="entry name" value="Transketolase_N"/>
</dbReference>
<dbReference type="GO" id="GO:0004802">
    <property type="term" value="F:transketolase activity"/>
    <property type="evidence" value="ECO:0007669"/>
    <property type="project" value="UniProtKB-EC"/>
</dbReference>
<dbReference type="InterPro" id="IPR029061">
    <property type="entry name" value="THDP-binding"/>
</dbReference>
<comment type="caution">
    <text evidence="14">The sequence shown here is derived from an EMBL/GenBank/DDBJ whole genome shotgun (WGS) entry which is preliminary data.</text>
</comment>
<evidence type="ECO:0000256" key="1">
    <source>
        <dbReference type="ARBA" id="ARBA00001946"/>
    </source>
</evidence>
<dbReference type="RefSeq" id="WP_319956062.1">
    <property type="nucleotide sequence ID" value="NZ_JAXAVX010000027.1"/>
</dbReference>
<proteinExistence type="inferred from homology"/>
<dbReference type="PANTHER" id="PTHR43522">
    <property type="entry name" value="TRANSKETOLASE"/>
    <property type="match status" value="1"/>
</dbReference>
<evidence type="ECO:0000256" key="11">
    <source>
        <dbReference type="NCBIfam" id="TIGR00232"/>
    </source>
</evidence>
<evidence type="ECO:0000256" key="10">
    <source>
        <dbReference type="ARBA" id="ARBA00049473"/>
    </source>
</evidence>
<evidence type="ECO:0000313" key="15">
    <source>
        <dbReference type="Proteomes" id="UP001277761"/>
    </source>
</evidence>
<dbReference type="InterPro" id="IPR033247">
    <property type="entry name" value="Transketolase_fam"/>
</dbReference>
<dbReference type="Pfam" id="PF22613">
    <property type="entry name" value="Transketolase_C_1"/>
    <property type="match status" value="1"/>
</dbReference>
<evidence type="ECO:0000313" key="14">
    <source>
        <dbReference type="EMBL" id="MDX8153914.1"/>
    </source>
</evidence>
<dbReference type="EC" id="2.2.1.1" evidence="5 11"/>
<feature type="region of interest" description="Disordered" evidence="12">
    <location>
        <begin position="102"/>
        <end position="124"/>
    </location>
</feature>
<keyword evidence="15" id="KW-1185">Reference proteome</keyword>
<comment type="cofactor">
    <cofactor evidence="2">
        <name>thiamine diphosphate</name>
        <dbReference type="ChEBI" id="CHEBI:58937"/>
    </cofactor>
</comment>
<evidence type="ECO:0000256" key="9">
    <source>
        <dbReference type="ARBA" id="ARBA00023052"/>
    </source>
</evidence>
<evidence type="ECO:0000256" key="5">
    <source>
        <dbReference type="ARBA" id="ARBA00013152"/>
    </source>
</evidence>
<dbReference type="SMART" id="SM00861">
    <property type="entry name" value="Transket_pyr"/>
    <property type="match status" value="1"/>
</dbReference>
<evidence type="ECO:0000256" key="12">
    <source>
        <dbReference type="SAM" id="MobiDB-lite"/>
    </source>
</evidence>
<dbReference type="Pfam" id="PF00456">
    <property type="entry name" value="Transketolase_N"/>
    <property type="match status" value="1"/>
</dbReference>
<reference evidence="14 15" key="1">
    <citation type="submission" date="2023-11" db="EMBL/GenBank/DDBJ databases">
        <authorList>
            <person name="Xu M."/>
            <person name="Jiang T."/>
        </authorList>
    </citation>
    <scope>NUCLEOTIDE SEQUENCE [LARGE SCALE GENOMIC DNA]</scope>
    <source>
        <strain evidence="14 15">SD</strain>
    </source>
</reference>
<dbReference type="CDD" id="cd07033">
    <property type="entry name" value="TPP_PYR_DXS_TK_like"/>
    <property type="match status" value="1"/>
</dbReference>